<evidence type="ECO:0000256" key="2">
    <source>
        <dbReference type="ARBA" id="ARBA00023002"/>
    </source>
</evidence>
<organism evidence="4 5">
    <name type="scientific">Halarchaeum nitratireducens</name>
    <dbReference type="NCBI Taxonomy" id="489913"/>
    <lineage>
        <taxon>Archaea</taxon>
        <taxon>Methanobacteriati</taxon>
        <taxon>Methanobacteriota</taxon>
        <taxon>Stenosarchaea group</taxon>
        <taxon>Halobacteria</taxon>
        <taxon>Halobacteriales</taxon>
        <taxon>Halobacteriaceae</taxon>
    </lineage>
</organism>
<evidence type="ECO:0000256" key="1">
    <source>
        <dbReference type="ARBA" id="ARBA00006484"/>
    </source>
</evidence>
<sequence length="262" mass="27213">MGRLSYDFEGETVIVTGGSSGIGRAVATRFGDAGATVLVADVDEEPHDVDAVVPTAQRIRDDGGEAHFVETDVCDPDEVESVVDAAHEFGGVDVMVNNAGISRQAPFLDIDPDDLDALYGVNVKGVFVGTQAAGRDMIERDDPGCVVNTSSISAEVSQFGQSAYDVSKAAVGMATRGAALELGEHGVRVNAVAPGHIGTEITEGWTAEARSYDRESDLLKPLPLGRAGTPADVAGAFLWLASEDAGYVTGETVTVDGGWLVT</sequence>
<dbReference type="InterPro" id="IPR002347">
    <property type="entry name" value="SDR_fam"/>
</dbReference>
<evidence type="ECO:0000313" key="5">
    <source>
        <dbReference type="Proteomes" id="UP000608850"/>
    </source>
</evidence>
<dbReference type="InterPro" id="IPR036291">
    <property type="entry name" value="NAD(P)-bd_dom_sf"/>
</dbReference>
<dbReference type="Proteomes" id="UP000608850">
    <property type="component" value="Unassembled WGS sequence"/>
</dbReference>
<comment type="caution">
    <text evidence="4">The sequence shown here is derived from an EMBL/GenBank/DDBJ whole genome shotgun (WGS) entry which is preliminary data.</text>
</comment>
<dbReference type="PRINTS" id="PR00080">
    <property type="entry name" value="SDRFAMILY"/>
</dbReference>
<feature type="domain" description="Ketoreductase" evidence="3">
    <location>
        <begin position="11"/>
        <end position="204"/>
    </location>
</feature>
<dbReference type="AlphaFoldDB" id="A0A830GAI0"/>
<dbReference type="GO" id="GO:0016616">
    <property type="term" value="F:oxidoreductase activity, acting on the CH-OH group of donors, NAD or NADP as acceptor"/>
    <property type="evidence" value="ECO:0007669"/>
    <property type="project" value="TreeGrafter"/>
</dbReference>
<accession>A0A830GAI0</accession>
<dbReference type="SMART" id="SM00822">
    <property type="entry name" value="PKS_KR"/>
    <property type="match status" value="1"/>
</dbReference>
<dbReference type="InterPro" id="IPR057326">
    <property type="entry name" value="KR_dom"/>
</dbReference>
<dbReference type="SUPFAM" id="SSF51735">
    <property type="entry name" value="NAD(P)-binding Rossmann-fold domains"/>
    <property type="match status" value="1"/>
</dbReference>
<comment type="similarity">
    <text evidence="1">Belongs to the short-chain dehydrogenases/reductases (SDR) family.</text>
</comment>
<dbReference type="PANTHER" id="PTHR42760">
    <property type="entry name" value="SHORT-CHAIN DEHYDROGENASES/REDUCTASES FAMILY MEMBER"/>
    <property type="match status" value="1"/>
</dbReference>
<dbReference type="RefSeq" id="WP_188877858.1">
    <property type="nucleotide sequence ID" value="NZ_BMOQ01000003.1"/>
</dbReference>
<keyword evidence="5" id="KW-1185">Reference proteome</keyword>
<dbReference type="EMBL" id="BMOQ01000003">
    <property type="protein sequence ID" value="GGN14328.1"/>
    <property type="molecule type" value="Genomic_DNA"/>
</dbReference>
<dbReference type="PANTHER" id="PTHR42760:SF115">
    <property type="entry name" value="3-OXOACYL-[ACYL-CARRIER-PROTEIN] REDUCTASE FABG"/>
    <property type="match status" value="1"/>
</dbReference>
<evidence type="ECO:0000259" key="3">
    <source>
        <dbReference type="SMART" id="SM00822"/>
    </source>
</evidence>
<dbReference type="PRINTS" id="PR00081">
    <property type="entry name" value="GDHRDH"/>
</dbReference>
<dbReference type="FunFam" id="3.40.50.720:FF:000084">
    <property type="entry name" value="Short-chain dehydrogenase reductase"/>
    <property type="match status" value="1"/>
</dbReference>
<proteinExistence type="inferred from homology"/>
<name>A0A830GAI0_9EURY</name>
<dbReference type="Pfam" id="PF13561">
    <property type="entry name" value="adh_short_C2"/>
    <property type="match status" value="1"/>
</dbReference>
<evidence type="ECO:0000313" key="4">
    <source>
        <dbReference type="EMBL" id="GGN14328.1"/>
    </source>
</evidence>
<keyword evidence="2" id="KW-0560">Oxidoreductase</keyword>
<dbReference type="Gene3D" id="3.40.50.720">
    <property type="entry name" value="NAD(P)-binding Rossmann-like Domain"/>
    <property type="match status" value="1"/>
</dbReference>
<protein>
    <submittedName>
        <fullName evidence="4">3-oxoacyl-ACP reductase</fullName>
    </submittedName>
</protein>
<dbReference type="OrthoDB" id="24596at2157"/>
<gene>
    <name evidence="4" type="ORF">GCM10009021_13200</name>
</gene>
<dbReference type="NCBIfam" id="NF005559">
    <property type="entry name" value="PRK07231.1"/>
    <property type="match status" value="1"/>
</dbReference>
<reference evidence="4 5" key="1">
    <citation type="journal article" date="2019" name="Int. J. Syst. Evol. Microbiol.">
        <title>The Global Catalogue of Microorganisms (GCM) 10K type strain sequencing project: providing services to taxonomists for standard genome sequencing and annotation.</title>
        <authorList>
            <consortium name="The Broad Institute Genomics Platform"/>
            <consortium name="The Broad Institute Genome Sequencing Center for Infectious Disease"/>
            <person name="Wu L."/>
            <person name="Ma J."/>
        </authorList>
    </citation>
    <scope>NUCLEOTIDE SEQUENCE [LARGE SCALE GENOMIC DNA]</scope>
    <source>
        <strain evidence="4 5">JCM 16331</strain>
    </source>
</reference>